<reference evidence="3" key="1">
    <citation type="submission" date="2020-10" db="EMBL/GenBank/DDBJ databases">
        <authorList>
            <person name="Gilroy R."/>
        </authorList>
    </citation>
    <scope>NUCLEOTIDE SEQUENCE</scope>
    <source>
        <strain evidence="3">CHK147-3167</strain>
    </source>
</reference>
<comment type="caution">
    <text evidence="3">The sequence shown here is derived from an EMBL/GenBank/DDBJ whole genome shotgun (WGS) entry which is preliminary data.</text>
</comment>
<sequence>MEEVIKVLFNYGVGYIIVFLFIYDWLTNRKITTQTLVAIKESNENISKFLVSIKEDNENLSKSLDLLQESMQNENKKTSEILKILKEKEKK</sequence>
<dbReference type="AlphaFoldDB" id="A0A9D1CYQ8"/>
<evidence type="ECO:0000313" key="3">
    <source>
        <dbReference type="EMBL" id="HIQ90992.1"/>
    </source>
</evidence>
<feature type="transmembrane region" description="Helical" evidence="2">
    <location>
        <begin position="7"/>
        <end position="26"/>
    </location>
</feature>
<keyword evidence="2" id="KW-0812">Transmembrane</keyword>
<gene>
    <name evidence="3" type="ORF">IAB27_05160</name>
</gene>
<evidence type="ECO:0000256" key="2">
    <source>
        <dbReference type="SAM" id="Phobius"/>
    </source>
</evidence>
<dbReference type="EMBL" id="DVFV01000096">
    <property type="protein sequence ID" value="HIQ90992.1"/>
    <property type="molecule type" value="Genomic_DNA"/>
</dbReference>
<reference evidence="3" key="2">
    <citation type="journal article" date="2021" name="PeerJ">
        <title>Extensive microbial diversity within the chicken gut microbiome revealed by metagenomics and culture.</title>
        <authorList>
            <person name="Gilroy R."/>
            <person name="Ravi A."/>
            <person name="Getino M."/>
            <person name="Pursley I."/>
            <person name="Horton D.L."/>
            <person name="Alikhan N.F."/>
            <person name="Baker D."/>
            <person name="Gharbi K."/>
            <person name="Hall N."/>
            <person name="Watson M."/>
            <person name="Adriaenssens E.M."/>
            <person name="Foster-Nyarko E."/>
            <person name="Jarju S."/>
            <person name="Secka A."/>
            <person name="Antonio M."/>
            <person name="Oren A."/>
            <person name="Chaudhuri R.R."/>
            <person name="La Ragione R."/>
            <person name="Hildebrand F."/>
            <person name="Pallen M.J."/>
        </authorList>
    </citation>
    <scope>NUCLEOTIDE SEQUENCE</scope>
    <source>
        <strain evidence="3">CHK147-3167</strain>
    </source>
</reference>
<dbReference type="Proteomes" id="UP000886786">
    <property type="component" value="Unassembled WGS sequence"/>
</dbReference>
<keyword evidence="2" id="KW-0472">Membrane</keyword>
<organism evidence="3 4">
    <name type="scientific">Candidatus Coprosoma intestinipullorum</name>
    <dbReference type="NCBI Taxonomy" id="2840752"/>
    <lineage>
        <taxon>Bacteria</taxon>
        <taxon>Bacillati</taxon>
        <taxon>Bacillota</taxon>
        <taxon>Bacillota incertae sedis</taxon>
        <taxon>Candidatus Coprosoma</taxon>
    </lineage>
</organism>
<evidence type="ECO:0000313" key="4">
    <source>
        <dbReference type="Proteomes" id="UP000886786"/>
    </source>
</evidence>
<name>A0A9D1CYQ8_9FIRM</name>
<keyword evidence="1" id="KW-0175">Coiled coil</keyword>
<keyword evidence="2" id="KW-1133">Transmembrane helix</keyword>
<accession>A0A9D1CYQ8</accession>
<protein>
    <submittedName>
        <fullName evidence="3">Uncharacterized protein</fullName>
    </submittedName>
</protein>
<feature type="coiled-coil region" evidence="1">
    <location>
        <begin position="50"/>
        <end position="88"/>
    </location>
</feature>
<evidence type="ECO:0000256" key="1">
    <source>
        <dbReference type="SAM" id="Coils"/>
    </source>
</evidence>
<proteinExistence type="predicted"/>